<dbReference type="RefSeq" id="WP_071385695.1">
    <property type="nucleotide sequence ID" value="NZ_MLYO01000081.1"/>
</dbReference>
<keyword evidence="2" id="KW-0472">Membrane</keyword>
<dbReference type="NCBIfam" id="NF042915">
    <property type="entry name" value="MAB_1171c_fam"/>
    <property type="match status" value="1"/>
</dbReference>
<keyword evidence="2" id="KW-1133">Transmembrane helix</keyword>
<dbReference type="OrthoDB" id="3685619at2"/>
<feature type="transmembrane region" description="Helical" evidence="2">
    <location>
        <begin position="67"/>
        <end position="91"/>
    </location>
</feature>
<feature type="region of interest" description="Disordered" evidence="1">
    <location>
        <begin position="385"/>
        <end position="406"/>
    </location>
</feature>
<feature type="transmembrane region" description="Helical" evidence="2">
    <location>
        <begin position="103"/>
        <end position="122"/>
    </location>
</feature>
<gene>
    <name evidence="4" type="ORF">BIV23_38815</name>
</gene>
<proteinExistence type="predicted"/>
<protein>
    <recommendedName>
        <fullName evidence="3">DUF6545 domain-containing protein</fullName>
    </recommendedName>
</protein>
<feature type="transmembrane region" description="Helical" evidence="2">
    <location>
        <begin position="142"/>
        <end position="161"/>
    </location>
</feature>
<evidence type="ECO:0000313" key="4">
    <source>
        <dbReference type="EMBL" id="OIJ92301.1"/>
    </source>
</evidence>
<dbReference type="Proteomes" id="UP000179642">
    <property type="component" value="Unassembled WGS sequence"/>
</dbReference>
<accession>A0A1S2PET2</accession>
<feature type="transmembrane region" description="Helical" evidence="2">
    <location>
        <begin position="182"/>
        <end position="210"/>
    </location>
</feature>
<evidence type="ECO:0000256" key="2">
    <source>
        <dbReference type="SAM" id="Phobius"/>
    </source>
</evidence>
<dbReference type="AlphaFoldDB" id="A0A1S2PET2"/>
<reference evidence="4 5" key="1">
    <citation type="submission" date="2016-10" db="EMBL/GenBank/DDBJ databases">
        <title>Genome sequence of Streptomyces sp. MUSC 1.</title>
        <authorList>
            <person name="Lee L.-H."/>
            <person name="Ser H.-L."/>
            <person name="Law J.W.-F."/>
        </authorList>
    </citation>
    <scope>NUCLEOTIDE SEQUENCE [LARGE SCALE GENOMIC DNA]</scope>
    <source>
        <strain evidence="4 5">MUSC 1</strain>
    </source>
</reference>
<evidence type="ECO:0000256" key="1">
    <source>
        <dbReference type="SAM" id="MobiDB-lite"/>
    </source>
</evidence>
<feature type="compositionally biased region" description="Low complexity" evidence="1">
    <location>
        <begin position="392"/>
        <end position="406"/>
    </location>
</feature>
<keyword evidence="2" id="KW-0812">Transmembrane</keyword>
<dbReference type="InterPro" id="IPR046675">
    <property type="entry name" value="DUF6545"/>
</dbReference>
<feature type="domain" description="DUF6545" evidence="3">
    <location>
        <begin position="247"/>
        <end position="385"/>
    </location>
</feature>
<feature type="transmembrane region" description="Helical" evidence="2">
    <location>
        <begin position="33"/>
        <end position="55"/>
    </location>
</feature>
<sequence length="406" mass="44433">MKDILHPLCLAIAGTGFLLLLRDLGKRRRDPALVVLAFTFGFSALSYFIALTWVWVRIDGILGVPNIAVPLAQSCVVLVFALQATVLAYWSRPLDAARRRGRQLLITAGCVIAGMASLFALLAPAVERPFDFSLYYAGNPYFQAYLWLYIGAYTPAQIYLARSCWKYAHATANRSIAVGLRLVAVGAAITLGYSAIRIGAVLGAVFGFSVKGLDPYAWICGDVGATLTQIGYFLPTLVRRVEDGRNWASAHVGYRRLRPLWAALAHAHPGITLLRPDPQRGSILHGRSAHFPLLRRRTEIRHGQKLLRRYLDPAVRTESEARRATEGLTGADLVAAVTADQIHAALTRFHTDAPVEAPVEYVDAHLPLPTAEDEQLHLERVARFFTPPDPATPTTDLPSTASGAHS</sequence>
<dbReference type="Pfam" id="PF20182">
    <property type="entry name" value="DUF6545"/>
    <property type="match status" value="1"/>
</dbReference>
<keyword evidence="5" id="KW-1185">Reference proteome</keyword>
<evidence type="ECO:0000259" key="3">
    <source>
        <dbReference type="Pfam" id="PF20182"/>
    </source>
</evidence>
<evidence type="ECO:0000313" key="5">
    <source>
        <dbReference type="Proteomes" id="UP000179642"/>
    </source>
</evidence>
<feature type="transmembrane region" description="Helical" evidence="2">
    <location>
        <begin position="5"/>
        <end position="21"/>
    </location>
</feature>
<comment type="caution">
    <text evidence="4">The sequence shown here is derived from an EMBL/GenBank/DDBJ whole genome shotgun (WGS) entry which is preliminary data.</text>
</comment>
<organism evidence="4 5">
    <name type="scientific">Streptomyces monashensis</name>
    <dbReference type="NCBI Taxonomy" id="1678012"/>
    <lineage>
        <taxon>Bacteria</taxon>
        <taxon>Bacillati</taxon>
        <taxon>Actinomycetota</taxon>
        <taxon>Actinomycetes</taxon>
        <taxon>Kitasatosporales</taxon>
        <taxon>Streptomycetaceae</taxon>
        <taxon>Streptomyces</taxon>
    </lineage>
</organism>
<name>A0A1S2PET2_9ACTN</name>
<dbReference type="EMBL" id="MLYO01000081">
    <property type="protein sequence ID" value="OIJ92301.1"/>
    <property type="molecule type" value="Genomic_DNA"/>
</dbReference>
<dbReference type="InterPro" id="IPR050039">
    <property type="entry name" value="MAB_1171c-like"/>
</dbReference>